<comment type="caution">
    <text evidence="1">The sequence shown here is derived from an EMBL/GenBank/DDBJ whole genome shotgun (WGS) entry which is preliminary data.</text>
</comment>
<evidence type="ECO:0000313" key="2">
    <source>
        <dbReference type="Proteomes" id="UP000011650"/>
    </source>
</evidence>
<evidence type="ECO:0000313" key="1">
    <source>
        <dbReference type="EMBL" id="EMA59390.1"/>
    </source>
</evidence>
<reference evidence="1 2" key="1">
    <citation type="journal article" date="2014" name="PLoS Genet.">
        <title>Phylogenetically driven sequencing of extremely halophilic archaea reveals strategies for static and dynamic osmo-response.</title>
        <authorList>
            <person name="Becker E.A."/>
            <person name="Seitzer P.M."/>
            <person name="Tritt A."/>
            <person name="Larsen D."/>
            <person name="Krusor M."/>
            <person name="Yao A.I."/>
            <person name="Wu D."/>
            <person name="Madern D."/>
            <person name="Eisen J.A."/>
            <person name="Darling A.E."/>
            <person name="Facciotti M.T."/>
        </authorList>
    </citation>
    <scope>NUCLEOTIDE SEQUENCE [LARGE SCALE GENOMIC DNA]</scope>
    <source>
        <strain evidence="1 2">DSM 21995</strain>
    </source>
</reference>
<dbReference type="Proteomes" id="UP000011650">
    <property type="component" value="Unassembled WGS sequence"/>
</dbReference>
<proteinExistence type="predicted"/>
<feature type="non-terminal residue" evidence="1">
    <location>
        <position position="1"/>
    </location>
</feature>
<accession>M0NRY6</accession>
<name>M0NRY6_9EURY</name>
<dbReference type="OrthoDB" id="374454at2157"/>
<protein>
    <submittedName>
        <fullName evidence="1">Uncharacterized protein</fullName>
    </submittedName>
</protein>
<organism evidence="1 2">
    <name type="scientific">Halorubrum lipolyticum DSM 21995</name>
    <dbReference type="NCBI Taxonomy" id="1227482"/>
    <lineage>
        <taxon>Archaea</taxon>
        <taxon>Methanobacteriati</taxon>
        <taxon>Methanobacteriota</taxon>
        <taxon>Stenosarchaea group</taxon>
        <taxon>Halobacteria</taxon>
        <taxon>Halobacteriales</taxon>
        <taxon>Haloferacaceae</taxon>
        <taxon>Halorubrum</taxon>
    </lineage>
</organism>
<dbReference type="RefSeq" id="WP_008006395.1">
    <property type="nucleotide sequence ID" value="NZ_AOJG01000029.1"/>
</dbReference>
<sequence length="109" mass="11798">VELEPESTGIDRAHIHDLDATTAGAVGNEHVQSSLLCEPFVIVFEDSESAFGAITTVQHRGFDFDRAAVRRSGVVPTPVVGVEAVAPLRRFLRESAISCRLSRAIHNFA</sequence>
<dbReference type="EMBL" id="AOJG01000029">
    <property type="protein sequence ID" value="EMA59390.1"/>
    <property type="molecule type" value="Genomic_DNA"/>
</dbReference>
<gene>
    <name evidence="1" type="ORF">C469_10566</name>
</gene>
<keyword evidence="2" id="KW-1185">Reference proteome</keyword>
<dbReference type="AlphaFoldDB" id="M0NRY6"/>